<evidence type="ECO:0000313" key="2">
    <source>
        <dbReference type="EMBL" id="KAK3781539.1"/>
    </source>
</evidence>
<proteinExistence type="predicted"/>
<gene>
    <name evidence="2" type="ORF">RRG08_054878</name>
</gene>
<sequence>MLNAAPLTPRANAREGQNTTSGDERDLALGIRLSADPASLQSADCWDKIVPSTCQSPLGPWQRVTYCSPPDSLGLRAFRSNTLAARRRTVLSADGDRNICCVQLRSLSTFIFGESSQHGVWLYHTYYLRDPILFSSPRPAQALDFCKLGTQSPGPIEFLPRGSRHSTARWGFAELRRQAGQVGARDPCGSCQPNTRGLFSRRVKPGLT</sequence>
<evidence type="ECO:0000256" key="1">
    <source>
        <dbReference type="SAM" id="MobiDB-lite"/>
    </source>
</evidence>
<comment type="caution">
    <text evidence="2">The sequence shown here is derived from an EMBL/GenBank/DDBJ whole genome shotgun (WGS) entry which is preliminary data.</text>
</comment>
<protein>
    <submittedName>
        <fullName evidence="2">Uncharacterized protein</fullName>
    </submittedName>
</protein>
<accession>A0AAE1A572</accession>
<dbReference type="EMBL" id="JAWDGP010002623">
    <property type="protein sequence ID" value="KAK3781539.1"/>
    <property type="molecule type" value="Genomic_DNA"/>
</dbReference>
<name>A0AAE1A572_9GAST</name>
<feature type="region of interest" description="Disordered" evidence="1">
    <location>
        <begin position="1"/>
        <end position="25"/>
    </location>
</feature>
<dbReference type="AlphaFoldDB" id="A0AAE1A572"/>
<reference evidence="2" key="1">
    <citation type="journal article" date="2023" name="G3 (Bethesda)">
        <title>A reference genome for the long-term kleptoplast-retaining sea slug Elysia crispata morphotype clarki.</title>
        <authorList>
            <person name="Eastman K.E."/>
            <person name="Pendleton A.L."/>
            <person name="Shaikh M.A."/>
            <person name="Suttiyut T."/>
            <person name="Ogas R."/>
            <person name="Tomko P."/>
            <person name="Gavelis G."/>
            <person name="Widhalm J.R."/>
            <person name="Wisecaver J.H."/>
        </authorList>
    </citation>
    <scope>NUCLEOTIDE SEQUENCE</scope>
    <source>
        <strain evidence="2">ECLA1</strain>
    </source>
</reference>
<keyword evidence="3" id="KW-1185">Reference proteome</keyword>
<evidence type="ECO:0000313" key="3">
    <source>
        <dbReference type="Proteomes" id="UP001283361"/>
    </source>
</evidence>
<dbReference type="Proteomes" id="UP001283361">
    <property type="component" value="Unassembled WGS sequence"/>
</dbReference>
<organism evidence="2 3">
    <name type="scientific">Elysia crispata</name>
    <name type="common">lettuce slug</name>
    <dbReference type="NCBI Taxonomy" id="231223"/>
    <lineage>
        <taxon>Eukaryota</taxon>
        <taxon>Metazoa</taxon>
        <taxon>Spiralia</taxon>
        <taxon>Lophotrochozoa</taxon>
        <taxon>Mollusca</taxon>
        <taxon>Gastropoda</taxon>
        <taxon>Heterobranchia</taxon>
        <taxon>Euthyneura</taxon>
        <taxon>Panpulmonata</taxon>
        <taxon>Sacoglossa</taxon>
        <taxon>Placobranchoidea</taxon>
        <taxon>Plakobranchidae</taxon>
        <taxon>Elysia</taxon>
    </lineage>
</organism>